<accession>A0ABW3IGS1</accession>
<feature type="region of interest" description="Disordered" evidence="1">
    <location>
        <begin position="155"/>
        <end position="175"/>
    </location>
</feature>
<dbReference type="EMBL" id="JBHTJP010000035">
    <property type="protein sequence ID" value="MFD0977306.1"/>
    <property type="molecule type" value="Genomic_DNA"/>
</dbReference>
<name>A0ABW3IGS1_9FLAO</name>
<reference evidence="3" key="1">
    <citation type="journal article" date="2019" name="Int. J. Syst. Evol. Microbiol.">
        <title>The Global Catalogue of Microorganisms (GCM) 10K type strain sequencing project: providing services to taxonomists for standard genome sequencing and annotation.</title>
        <authorList>
            <consortium name="The Broad Institute Genomics Platform"/>
            <consortium name="The Broad Institute Genome Sequencing Center for Infectious Disease"/>
            <person name="Wu L."/>
            <person name="Ma J."/>
        </authorList>
    </citation>
    <scope>NUCLEOTIDE SEQUENCE [LARGE SCALE GENOMIC DNA]</scope>
    <source>
        <strain evidence="3">CCUG 60898</strain>
    </source>
</reference>
<evidence type="ECO:0000313" key="3">
    <source>
        <dbReference type="Proteomes" id="UP001597100"/>
    </source>
</evidence>
<proteinExistence type="predicted"/>
<dbReference type="Proteomes" id="UP001597100">
    <property type="component" value="Unassembled WGS sequence"/>
</dbReference>
<feature type="compositionally biased region" description="Basic and acidic residues" evidence="1">
    <location>
        <begin position="82"/>
        <end position="92"/>
    </location>
</feature>
<evidence type="ECO:0000256" key="1">
    <source>
        <dbReference type="SAM" id="MobiDB-lite"/>
    </source>
</evidence>
<protein>
    <submittedName>
        <fullName evidence="2">Uncharacterized protein</fullName>
    </submittedName>
</protein>
<dbReference type="RefSeq" id="WP_380739478.1">
    <property type="nucleotide sequence ID" value="NZ_JBHTJP010000035.1"/>
</dbReference>
<comment type="caution">
    <text evidence="2">The sequence shown here is derived from an EMBL/GenBank/DDBJ whole genome shotgun (WGS) entry which is preliminary data.</text>
</comment>
<keyword evidence="3" id="KW-1185">Reference proteome</keyword>
<sequence length="255" mass="29114">MKVMKKQLTEELVALAEKITLLKEKKEVATGELKKHARNLYEKLTLLEFTEKSIFSSEKESNPEVVKTAVKVTASANGTPKKSPEKQEEDKYAPTGMEYNSSEAITEPNTEKIKDIVAQMPPETQQVDDLFANIEPEKYQKNDMGNIGGVHYDHLPKFEPLSQSSDSQQDKPKSLNDRLKKGIHIGVNDRHAFIKHLFEGSATDYNRVLSQLNTIKSKEEAFNFVANMVKPDYNNWEGKEEYETRFLAIVENKFE</sequence>
<organism evidence="2 3">
    <name type="scientific">Salinimicrobium gaetbulicola</name>
    <dbReference type="NCBI Taxonomy" id="999702"/>
    <lineage>
        <taxon>Bacteria</taxon>
        <taxon>Pseudomonadati</taxon>
        <taxon>Bacteroidota</taxon>
        <taxon>Flavobacteriia</taxon>
        <taxon>Flavobacteriales</taxon>
        <taxon>Flavobacteriaceae</taxon>
        <taxon>Salinimicrobium</taxon>
    </lineage>
</organism>
<feature type="region of interest" description="Disordered" evidence="1">
    <location>
        <begin position="76"/>
        <end position="95"/>
    </location>
</feature>
<evidence type="ECO:0000313" key="2">
    <source>
        <dbReference type="EMBL" id="MFD0977306.1"/>
    </source>
</evidence>
<gene>
    <name evidence="2" type="ORF">ACFQ1G_10930</name>
</gene>